<dbReference type="CDD" id="cd05233">
    <property type="entry name" value="SDR_c"/>
    <property type="match status" value="1"/>
</dbReference>
<dbReference type="PRINTS" id="PR00081">
    <property type="entry name" value="GDHRDH"/>
</dbReference>
<gene>
    <name evidence="4" type="ORF">CEP51_016586</name>
</gene>
<keyword evidence="2" id="KW-0521">NADP</keyword>
<dbReference type="InterPro" id="IPR036291">
    <property type="entry name" value="NAD(P)-bd_dom_sf"/>
</dbReference>
<reference evidence="4 5" key="1">
    <citation type="submission" date="2017-06" db="EMBL/GenBank/DDBJ databases">
        <title>Comparative genomic analysis of Ambrosia Fusariam Clade fungi.</title>
        <authorList>
            <person name="Stajich J.E."/>
            <person name="Carrillo J."/>
            <person name="Kijimoto T."/>
            <person name="Eskalen A."/>
            <person name="O'Donnell K."/>
            <person name="Kasson M."/>
        </authorList>
    </citation>
    <scope>NUCLEOTIDE SEQUENCE [LARGE SCALE GENOMIC DNA]</scope>
    <source>
        <strain evidence="4 5">NRRL62606</strain>
    </source>
</reference>
<dbReference type="EMBL" id="NKCL01001242">
    <property type="protein sequence ID" value="RSL41446.1"/>
    <property type="molecule type" value="Genomic_DNA"/>
</dbReference>
<accession>A0A428NKZ5</accession>
<dbReference type="InterPro" id="IPR002347">
    <property type="entry name" value="SDR_fam"/>
</dbReference>
<proteinExistence type="inferred from homology"/>
<evidence type="ECO:0000256" key="2">
    <source>
        <dbReference type="ARBA" id="ARBA00022857"/>
    </source>
</evidence>
<comment type="similarity">
    <text evidence="1">Belongs to the short-chain dehydrogenases/reductases (SDR) family.</text>
</comment>
<comment type="caution">
    <text evidence="4">The sequence shown here is derived from an EMBL/GenBank/DDBJ whole genome shotgun (WGS) entry which is preliminary data.</text>
</comment>
<evidence type="ECO:0000313" key="4">
    <source>
        <dbReference type="EMBL" id="RSL41446.1"/>
    </source>
</evidence>
<dbReference type="Gene3D" id="3.40.50.720">
    <property type="entry name" value="NAD(P)-binding Rossmann-like Domain"/>
    <property type="match status" value="1"/>
</dbReference>
<name>A0A428NKZ5_9HYPO</name>
<organism evidence="4 5">
    <name type="scientific">Fusarium floridanum</name>
    <dbReference type="NCBI Taxonomy" id="1325733"/>
    <lineage>
        <taxon>Eukaryota</taxon>
        <taxon>Fungi</taxon>
        <taxon>Dikarya</taxon>
        <taxon>Ascomycota</taxon>
        <taxon>Pezizomycotina</taxon>
        <taxon>Sordariomycetes</taxon>
        <taxon>Hypocreomycetidae</taxon>
        <taxon>Hypocreales</taxon>
        <taxon>Nectriaceae</taxon>
        <taxon>Fusarium</taxon>
        <taxon>Fusarium solani species complex</taxon>
    </lineage>
</organism>
<keyword evidence="3" id="KW-0560">Oxidoreductase</keyword>
<dbReference type="PANTHER" id="PTHR24321:SF8">
    <property type="entry name" value="ESTRADIOL 17-BETA-DEHYDROGENASE 8-RELATED"/>
    <property type="match status" value="1"/>
</dbReference>
<evidence type="ECO:0000313" key="5">
    <source>
        <dbReference type="Proteomes" id="UP000287972"/>
    </source>
</evidence>
<dbReference type="PANTHER" id="PTHR24321">
    <property type="entry name" value="DEHYDROGENASES, SHORT CHAIN"/>
    <property type="match status" value="1"/>
</dbReference>
<dbReference type="Pfam" id="PF13561">
    <property type="entry name" value="adh_short_C2"/>
    <property type="match status" value="1"/>
</dbReference>
<evidence type="ECO:0000256" key="1">
    <source>
        <dbReference type="ARBA" id="ARBA00006484"/>
    </source>
</evidence>
<evidence type="ECO:0000256" key="3">
    <source>
        <dbReference type="ARBA" id="ARBA00023002"/>
    </source>
</evidence>
<dbReference type="PROSITE" id="PS00061">
    <property type="entry name" value="ADH_SHORT"/>
    <property type="match status" value="1"/>
</dbReference>
<protein>
    <recommendedName>
        <fullName evidence="6">3-oxoacyl-[acyl-carrier-protein] reductase FabG</fullName>
    </recommendedName>
</protein>
<sequence>MNVNLLGVWNSMRAELSHMKSGASIVNAPSAARLIGFTGGATYTASKHAVTGLTRSTCKEFGSMNIRVNAVAPGYIITPMSNKAAKSMGLAPDDIGPAKASALGRPGQPEEVATLAVFLLSYEASYMLVP</sequence>
<dbReference type="SUPFAM" id="SSF51735">
    <property type="entry name" value="NAD(P)-binding Rossmann-fold domains"/>
    <property type="match status" value="1"/>
</dbReference>
<evidence type="ECO:0008006" key="6">
    <source>
        <dbReference type="Google" id="ProtNLM"/>
    </source>
</evidence>
<dbReference type="InterPro" id="IPR020904">
    <property type="entry name" value="Sc_DH/Rdtase_CS"/>
</dbReference>
<dbReference type="GO" id="GO:0016491">
    <property type="term" value="F:oxidoreductase activity"/>
    <property type="evidence" value="ECO:0007669"/>
    <property type="project" value="UniProtKB-KW"/>
</dbReference>
<dbReference type="Proteomes" id="UP000287972">
    <property type="component" value="Unassembled WGS sequence"/>
</dbReference>
<dbReference type="AlphaFoldDB" id="A0A428NKZ5"/>
<keyword evidence="5" id="KW-1185">Reference proteome</keyword>